<dbReference type="PANTHER" id="PTHR30572">
    <property type="entry name" value="MEMBRANE COMPONENT OF TRANSPORTER-RELATED"/>
    <property type="match status" value="1"/>
</dbReference>
<dbReference type="PANTHER" id="PTHR30572:SF4">
    <property type="entry name" value="ABC TRANSPORTER PERMEASE YTRF"/>
    <property type="match status" value="1"/>
</dbReference>
<feature type="transmembrane region" description="Helical" evidence="7">
    <location>
        <begin position="21"/>
        <end position="45"/>
    </location>
</feature>
<sequence>MNFKDKVRFIRQNIKKTRVRTFMTVLATAMGCSFLIVLASVGYGLQESIVQDALEQQIVTQIDVYGHEDENGNYRPLTLDDIELFDSTEGVKAITRRNQIRQVPTFALDEYKAEVMAVSADFPSEAESGMELSDGRMPENKNEVIVGYHFLNYLSVATEEDILDEETGKIKDEYLYQEEIIGKELEMVVTREVDNDVATETISLTVVGILEQPTKEWVSDANVYISEEIYREVEVFTGTPGGELGVNPDDVENKHMQNFEQVKIYATNLENVQPIVDMLDEENYATYSVVNEMKQINMLFTVAKAGLILVGTIAVIIASIGIYNTMTMAVTERAPDIGIMKAIGANPKTIKQIFVMESSYIGLLGAIIGTVVAYLISYLVNLGLPIIIESVFEEELPEGLLFSYIPVSLVVISVGICLLVTILSGMRPAKKATQIDVLQAMRREM</sequence>
<reference evidence="10 11" key="1">
    <citation type="submission" date="2016-11" db="EMBL/GenBank/DDBJ databases">
        <authorList>
            <person name="Jaros S."/>
            <person name="Januszkiewicz K."/>
            <person name="Wedrychowicz H."/>
        </authorList>
    </citation>
    <scope>NUCLEOTIDE SEQUENCE [LARGE SCALE GENOMIC DNA]</scope>
    <source>
        <strain evidence="10 11">IBRC-M 10683</strain>
    </source>
</reference>
<dbReference type="STRING" id="930117.SAMN05216225_10405"/>
<keyword evidence="2" id="KW-1003">Cell membrane</keyword>
<keyword evidence="3 7" id="KW-0812">Transmembrane</keyword>
<dbReference type="GO" id="GO:0022857">
    <property type="term" value="F:transmembrane transporter activity"/>
    <property type="evidence" value="ECO:0007669"/>
    <property type="project" value="TreeGrafter"/>
</dbReference>
<evidence type="ECO:0000256" key="7">
    <source>
        <dbReference type="SAM" id="Phobius"/>
    </source>
</evidence>
<evidence type="ECO:0000256" key="6">
    <source>
        <dbReference type="ARBA" id="ARBA00038076"/>
    </source>
</evidence>
<dbReference type="GO" id="GO:0005886">
    <property type="term" value="C:plasma membrane"/>
    <property type="evidence" value="ECO:0007669"/>
    <property type="project" value="UniProtKB-SubCell"/>
</dbReference>
<evidence type="ECO:0000256" key="3">
    <source>
        <dbReference type="ARBA" id="ARBA00022692"/>
    </source>
</evidence>
<dbReference type="InterPro" id="IPR003838">
    <property type="entry name" value="ABC3_permease_C"/>
</dbReference>
<dbReference type="Proteomes" id="UP000183988">
    <property type="component" value="Unassembled WGS sequence"/>
</dbReference>
<dbReference type="AlphaFoldDB" id="A0A1M5KQ61"/>
<feature type="transmembrane region" description="Helical" evidence="7">
    <location>
        <begin position="400"/>
        <end position="423"/>
    </location>
</feature>
<feature type="domain" description="MacB-like periplasmic core" evidence="9">
    <location>
        <begin position="21"/>
        <end position="234"/>
    </location>
</feature>
<dbReference type="OrthoDB" id="9770099at2"/>
<proteinExistence type="inferred from homology"/>
<evidence type="ECO:0000259" key="9">
    <source>
        <dbReference type="Pfam" id="PF12704"/>
    </source>
</evidence>
<evidence type="ECO:0000313" key="11">
    <source>
        <dbReference type="Proteomes" id="UP000183988"/>
    </source>
</evidence>
<evidence type="ECO:0000256" key="4">
    <source>
        <dbReference type="ARBA" id="ARBA00022989"/>
    </source>
</evidence>
<organism evidence="10 11">
    <name type="scientific">Ornithinibacillus halophilus</name>
    <dbReference type="NCBI Taxonomy" id="930117"/>
    <lineage>
        <taxon>Bacteria</taxon>
        <taxon>Bacillati</taxon>
        <taxon>Bacillota</taxon>
        <taxon>Bacilli</taxon>
        <taxon>Bacillales</taxon>
        <taxon>Bacillaceae</taxon>
        <taxon>Ornithinibacillus</taxon>
    </lineage>
</organism>
<dbReference type="InterPro" id="IPR050250">
    <property type="entry name" value="Macrolide_Exporter_MacB"/>
</dbReference>
<name>A0A1M5KQ61_9BACI</name>
<comment type="similarity">
    <text evidence="6">Belongs to the ABC-4 integral membrane protein family.</text>
</comment>
<comment type="subcellular location">
    <subcellularLocation>
        <location evidence="1">Cell membrane</location>
        <topology evidence="1">Multi-pass membrane protein</topology>
    </subcellularLocation>
</comment>
<feature type="transmembrane region" description="Helical" evidence="7">
    <location>
        <begin position="298"/>
        <end position="323"/>
    </location>
</feature>
<evidence type="ECO:0000256" key="1">
    <source>
        <dbReference type="ARBA" id="ARBA00004651"/>
    </source>
</evidence>
<dbReference type="Pfam" id="PF12704">
    <property type="entry name" value="MacB_PCD"/>
    <property type="match status" value="1"/>
</dbReference>
<evidence type="ECO:0000256" key="2">
    <source>
        <dbReference type="ARBA" id="ARBA00022475"/>
    </source>
</evidence>
<dbReference type="InterPro" id="IPR025857">
    <property type="entry name" value="MacB_PCD"/>
</dbReference>
<keyword evidence="11" id="KW-1185">Reference proteome</keyword>
<protein>
    <submittedName>
        <fullName evidence="10">Acetoin utilization transport system permease protein</fullName>
    </submittedName>
</protein>
<accession>A0A1M5KQ61</accession>
<dbReference type="Pfam" id="PF02687">
    <property type="entry name" value="FtsX"/>
    <property type="match status" value="1"/>
</dbReference>
<evidence type="ECO:0000313" key="10">
    <source>
        <dbReference type="EMBL" id="SHG54323.1"/>
    </source>
</evidence>
<keyword evidence="4 7" id="KW-1133">Transmembrane helix</keyword>
<dbReference type="PROSITE" id="PS51257">
    <property type="entry name" value="PROKAR_LIPOPROTEIN"/>
    <property type="match status" value="1"/>
</dbReference>
<feature type="domain" description="ABC3 transporter permease C-terminal" evidence="8">
    <location>
        <begin position="309"/>
        <end position="435"/>
    </location>
</feature>
<feature type="transmembrane region" description="Helical" evidence="7">
    <location>
        <begin position="360"/>
        <end position="380"/>
    </location>
</feature>
<evidence type="ECO:0000259" key="8">
    <source>
        <dbReference type="Pfam" id="PF02687"/>
    </source>
</evidence>
<keyword evidence="5 7" id="KW-0472">Membrane</keyword>
<evidence type="ECO:0000256" key="5">
    <source>
        <dbReference type="ARBA" id="ARBA00023136"/>
    </source>
</evidence>
<dbReference type="EMBL" id="FQVW01000040">
    <property type="protein sequence ID" value="SHG54323.1"/>
    <property type="molecule type" value="Genomic_DNA"/>
</dbReference>
<gene>
    <name evidence="10" type="ORF">SAMN05216225_10405</name>
</gene>